<comment type="caution">
    <text evidence="2">The sequence shown here is derived from an EMBL/GenBank/DDBJ whole genome shotgun (WGS) entry which is preliminary data.</text>
</comment>
<gene>
    <name evidence="2" type="primary">imuA</name>
    <name evidence="2" type="ORF">M8A51_10970</name>
</gene>
<evidence type="ECO:0000313" key="2">
    <source>
        <dbReference type="EMBL" id="MCM5680055.1"/>
    </source>
</evidence>
<evidence type="ECO:0000256" key="1">
    <source>
        <dbReference type="SAM" id="MobiDB-lite"/>
    </source>
</evidence>
<proteinExistence type="predicted"/>
<dbReference type="SUPFAM" id="SSF52540">
    <property type="entry name" value="P-loop containing nucleoside triphosphate hydrolases"/>
    <property type="match status" value="1"/>
</dbReference>
<dbReference type="Proteomes" id="UP001165541">
    <property type="component" value="Unassembled WGS sequence"/>
</dbReference>
<protein>
    <submittedName>
        <fullName evidence="2">Translesion DNA synthesis-associated protein ImuA</fullName>
    </submittedName>
</protein>
<organism evidence="2 3">
    <name type="scientific">Caldimonas mangrovi</name>
    <dbReference type="NCBI Taxonomy" id="2944811"/>
    <lineage>
        <taxon>Bacteria</taxon>
        <taxon>Pseudomonadati</taxon>
        <taxon>Pseudomonadota</taxon>
        <taxon>Betaproteobacteria</taxon>
        <taxon>Burkholderiales</taxon>
        <taxon>Sphaerotilaceae</taxon>
        <taxon>Caldimonas</taxon>
    </lineage>
</organism>
<sequence length="273" mass="29970">MHPVPEWPEEPASSPGPVSAAPVAPGELPRNVAAALWRGSELGTPVSVVVRSGWDTLDHELPGGGWPCHSLTEVLQPQPSVCEWRLLGPALRRIVDAGQTIVVVGPPKHPHLPGLRHEGIDDRHLVWVQADSPAHRLWSTEQLVKSNACGALLSWLPQARPEQLRRLQVCAQACDGPVVLFRPHTVQHEASPAPLRLLLGYDLDWELTVQVLKRKGARHEGEIRLPSIPGGLDAVLTSRMRTPSRWIRDREVAADVVLGSTTPRPAVRRRVHS</sequence>
<evidence type="ECO:0000313" key="3">
    <source>
        <dbReference type="Proteomes" id="UP001165541"/>
    </source>
</evidence>
<dbReference type="NCBIfam" id="NF033429">
    <property type="entry name" value="ImuA_translesion"/>
    <property type="match status" value="1"/>
</dbReference>
<dbReference type="InterPro" id="IPR027417">
    <property type="entry name" value="P-loop_NTPase"/>
</dbReference>
<reference evidence="2" key="1">
    <citation type="submission" date="2022-05" db="EMBL/GenBank/DDBJ databases">
        <title>Schlegelella sp. nov., isolated from mangrove soil.</title>
        <authorList>
            <person name="Liu Y."/>
            <person name="Ge X."/>
            <person name="Liu W."/>
        </authorList>
    </citation>
    <scope>NUCLEOTIDE SEQUENCE</scope>
    <source>
        <strain evidence="2">S2-27</strain>
    </source>
</reference>
<accession>A0ABT0YMW9</accession>
<dbReference type="Gene3D" id="3.40.50.300">
    <property type="entry name" value="P-loop containing nucleotide triphosphate hydrolases"/>
    <property type="match status" value="1"/>
</dbReference>
<keyword evidence="3" id="KW-1185">Reference proteome</keyword>
<dbReference type="RefSeq" id="WP_251778302.1">
    <property type="nucleotide sequence ID" value="NZ_JAMKFE010000005.1"/>
</dbReference>
<name>A0ABT0YMW9_9BURK</name>
<feature type="region of interest" description="Disordered" evidence="1">
    <location>
        <begin position="1"/>
        <end position="23"/>
    </location>
</feature>
<dbReference type="InterPro" id="IPR047610">
    <property type="entry name" value="ImuA_translesion"/>
</dbReference>
<feature type="compositionally biased region" description="Low complexity" evidence="1">
    <location>
        <begin position="10"/>
        <end position="23"/>
    </location>
</feature>
<dbReference type="EMBL" id="JAMKFE010000005">
    <property type="protein sequence ID" value="MCM5680055.1"/>
    <property type="molecule type" value="Genomic_DNA"/>
</dbReference>